<dbReference type="InterPro" id="IPR002763">
    <property type="entry name" value="DUF72"/>
</dbReference>
<dbReference type="Proteomes" id="UP000321827">
    <property type="component" value="Unassembled WGS sequence"/>
</dbReference>
<sequence>MLYLGTSGWPSGGEWSGLSPRQRRRRYFGLFNSIELVQTHRRVPDWDVVGRWRAYAPAGFVYSWVAPRYLTYRPGGEERRGLRRFLRRHKRLGRARGGVRFVVPDRADPVAFAEWLAMLAELELPGDYAFEVKEELSGLLEPYGWVAVNRPAAWQYVLDRPPLPDLPGYAYYGSLSAALRHQHEVASERG</sequence>
<name>A0A511RM32_9DEIN</name>
<evidence type="ECO:0000313" key="1">
    <source>
        <dbReference type="EMBL" id="GEM90714.1"/>
    </source>
</evidence>
<reference evidence="1 2" key="1">
    <citation type="submission" date="2019-07" db="EMBL/GenBank/DDBJ databases">
        <title>Whole genome shotgun sequence of Oceanithermus desulfurans NBRC 100063.</title>
        <authorList>
            <person name="Hosoyama A."/>
            <person name="Uohara A."/>
            <person name="Ohji S."/>
            <person name="Ichikawa N."/>
        </authorList>
    </citation>
    <scope>NUCLEOTIDE SEQUENCE [LARGE SCALE GENOMIC DNA]</scope>
    <source>
        <strain evidence="1 2">NBRC 100063</strain>
    </source>
</reference>
<dbReference type="RefSeq" id="WP_147148704.1">
    <property type="nucleotide sequence ID" value="NZ_BJXN01000019.1"/>
</dbReference>
<comment type="caution">
    <text evidence="1">The sequence shown here is derived from an EMBL/GenBank/DDBJ whole genome shotgun (WGS) entry which is preliminary data.</text>
</comment>
<dbReference type="EMBL" id="BJXN01000019">
    <property type="protein sequence ID" value="GEM90714.1"/>
    <property type="molecule type" value="Genomic_DNA"/>
</dbReference>
<dbReference type="AlphaFoldDB" id="A0A511RM32"/>
<organism evidence="1 2">
    <name type="scientific">Oceanithermus desulfurans NBRC 100063</name>
    <dbReference type="NCBI Taxonomy" id="1227550"/>
    <lineage>
        <taxon>Bacteria</taxon>
        <taxon>Thermotogati</taxon>
        <taxon>Deinococcota</taxon>
        <taxon>Deinococci</taxon>
        <taxon>Thermales</taxon>
        <taxon>Thermaceae</taxon>
        <taxon>Oceanithermus</taxon>
    </lineage>
</organism>
<dbReference type="OrthoDB" id="31893at2"/>
<evidence type="ECO:0000313" key="2">
    <source>
        <dbReference type="Proteomes" id="UP000321827"/>
    </source>
</evidence>
<gene>
    <name evidence="1" type="ORF">ODE01S_21480</name>
</gene>
<dbReference type="InterPro" id="IPR036520">
    <property type="entry name" value="UPF0759_sf"/>
</dbReference>
<dbReference type="SUPFAM" id="SSF117396">
    <property type="entry name" value="TM1631-like"/>
    <property type="match status" value="1"/>
</dbReference>
<evidence type="ECO:0008006" key="3">
    <source>
        <dbReference type="Google" id="ProtNLM"/>
    </source>
</evidence>
<dbReference type="Gene3D" id="3.20.20.410">
    <property type="entry name" value="Protein of unknown function UPF0759"/>
    <property type="match status" value="1"/>
</dbReference>
<accession>A0A511RM32</accession>
<proteinExistence type="predicted"/>
<protein>
    <recommendedName>
        <fullName evidence="3">DUF72 domain-containing protein</fullName>
    </recommendedName>
</protein>
<dbReference type="Pfam" id="PF01904">
    <property type="entry name" value="DUF72"/>
    <property type="match status" value="1"/>
</dbReference>